<feature type="region of interest" description="Disordered" evidence="1">
    <location>
        <begin position="188"/>
        <end position="212"/>
    </location>
</feature>
<evidence type="ECO:0000313" key="3">
    <source>
        <dbReference type="Proteomes" id="UP001431783"/>
    </source>
</evidence>
<evidence type="ECO:0000313" key="2">
    <source>
        <dbReference type="EMBL" id="KAK9889902.1"/>
    </source>
</evidence>
<keyword evidence="3" id="KW-1185">Reference proteome</keyword>
<organism evidence="2 3">
    <name type="scientific">Henosepilachna vigintioctopunctata</name>
    <dbReference type="NCBI Taxonomy" id="420089"/>
    <lineage>
        <taxon>Eukaryota</taxon>
        <taxon>Metazoa</taxon>
        <taxon>Ecdysozoa</taxon>
        <taxon>Arthropoda</taxon>
        <taxon>Hexapoda</taxon>
        <taxon>Insecta</taxon>
        <taxon>Pterygota</taxon>
        <taxon>Neoptera</taxon>
        <taxon>Endopterygota</taxon>
        <taxon>Coleoptera</taxon>
        <taxon>Polyphaga</taxon>
        <taxon>Cucujiformia</taxon>
        <taxon>Coccinelloidea</taxon>
        <taxon>Coccinellidae</taxon>
        <taxon>Epilachninae</taxon>
        <taxon>Epilachnini</taxon>
        <taxon>Henosepilachna</taxon>
    </lineage>
</organism>
<comment type="caution">
    <text evidence="2">The sequence shown here is derived from an EMBL/GenBank/DDBJ whole genome shotgun (WGS) entry which is preliminary data.</text>
</comment>
<accession>A0AAW1V2J4</accession>
<feature type="compositionally biased region" description="Polar residues" evidence="1">
    <location>
        <begin position="188"/>
        <end position="204"/>
    </location>
</feature>
<dbReference type="EMBL" id="JARQZJ010000124">
    <property type="protein sequence ID" value="KAK9889902.1"/>
    <property type="molecule type" value="Genomic_DNA"/>
</dbReference>
<gene>
    <name evidence="2" type="ORF">WA026_008705</name>
</gene>
<feature type="region of interest" description="Disordered" evidence="1">
    <location>
        <begin position="77"/>
        <end position="131"/>
    </location>
</feature>
<feature type="compositionally biased region" description="Polar residues" evidence="1">
    <location>
        <begin position="103"/>
        <end position="120"/>
    </location>
</feature>
<sequence length="212" mass="23849">MEKNQIIKNCPKFFNDEMSHTPVSEKKCASNSVCKTSEGCEHRNECENVSKRVCVVKEKVLSRIDVMSQALALTRNCKSPPFSSTPATTTDRNSRESAERGTTPPTSIATPLNVTVSPSSVKEEFDPSRNASDVQSRKFSGVFQHEFSRKSFLMTEVKKFSKIQHSLNEMKSDNPVEYASQWKSWEKSVSPQSGLGTSTNNRRTLNVRFDKN</sequence>
<feature type="compositionally biased region" description="Low complexity" evidence="1">
    <location>
        <begin position="79"/>
        <end position="90"/>
    </location>
</feature>
<dbReference type="Proteomes" id="UP001431783">
    <property type="component" value="Unassembled WGS sequence"/>
</dbReference>
<protein>
    <submittedName>
        <fullName evidence="2">Uncharacterized protein</fullName>
    </submittedName>
</protein>
<dbReference type="AlphaFoldDB" id="A0AAW1V2J4"/>
<name>A0AAW1V2J4_9CUCU</name>
<evidence type="ECO:0000256" key="1">
    <source>
        <dbReference type="SAM" id="MobiDB-lite"/>
    </source>
</evidence>
<proteinExistence type="predicted"/>
<reference evidence="2 3" key="1">
    <citation type="submission" date="2023-03" db="EMBL/GenBank/DDBJ databases">
        <title>Genome insight into feeding habits of ladybird beetles.</title>
        <authorList>
            <person name="Li H.-S."/>
            <person name="Huang Y.-H."/>
            <person name="Pang H."/>
        </authorList>
    </citation>
    <scope>NUCLEOTIDE SEQUENCE [LARGE SCALE GENOMIC DNA]</scope>
    <source>
        <strain evidence="2">SYSU_2023b</strain>
        <tissue evidence="2">Whole body</tissue>
    </source>
</reference>